<reference evidence="2 3" key="1">
    <citation type="submission" date="2019-02" db="EMBL/GenBank/DDBJ databases">
        <title>Dyella amyloliquefaciens sp. nov., isolated from forest soil.</title>
        <authorList>
            <person name="Gao Z.-H."/>
            <person name="Qiu L.-H."/>
        </authorList>
    </citation>
    <scope>NUCLEOTIDE SEQUENCE [LARGE SCALE GENOMIC DNA]</scope>
    <source>
        <strain evidence="2 3">KACC 12747</strain>
    </source>
</reference>
<protein>
    <submittedName>
        <fullName evidence="2">DUF962 domain-containing protein</fullName>
    </submittedName>
</protein>
<dbReference type="EMBL" id="SJTG01000005">
    <property type="protein sequence ID" value="TCI07180.1"/>
    <property type="molecule type" value="Genomic_DNA"/>
</dbReference>
<feature type="transmembrane region" description="Helical" evidence="1">
    <location>
        <begin position="73"/>
        <end position="92"/>
    </location>
</feature>
<comment type="caution">
    <text evidence="2">The sequence shown here is derived from an EMBL/GenBank/DDBJ whole genome shotgun (WGS) entry which is preliminary data.</text>
</comment>
<dbReference type="AlphaFoldDB" id="A0A4R0YM27"/>
<dbReference type="Proteomes" id="UP000291822">
    <property type="component" value="Unassembled WGS sequence"/>
</dbReference>
<feature type="transmembrane region" description="Helical" evidence="1">
    <location>
        <begin position="47"/>
        <end position="67"/>
    </location>
</feature>
<evidence type="ECO:0000313" key="3">
    <source>
        <dbReference type="Proteomes" id="UP000291822"/>
    </source>
</evidence>
<dbReference type="GO" id="GO:0016020">
    <property type="term" value="C:membrane"/>
    <property type="evidence" value="ECO:0007669"/>
    <property type="project" value="GOC"/>
</dbReference>
<gene>
    <name evidence="2" type="ORF">EZM97_31760</name>
</gene>
<dbReference type="GO" id="GO:0046521">
    <property type="term" value="P:sphingoid catabolic process"/>
    <property type="evidence" value="ECO:0007669"/>
    <property type="project" value="TreeGrafter"/>
</dbReference>
<dbReference type="PANTHER" id="PTHR28026">
    <property type="entry name" value="DUF962 DOMAIN PROTEIN (AFU_ORTHOLOGUE AFUA_8G05310)"/>
    <property type="match status" value="1"/>
</dbReference>
<dbReference type="PANTHER" id="PTHR28026:SF9">
    <property type="entry name" value="2-HYDROXY-PALMITIC ACID DIOXYGENASE MPO1"/>
    <property type="match status" value="1"/>
</dbReference>
<feature type="transmembrane region" description="Helical" evidence="1">
    <location>
        <begin position="22"/>
        <end position="40"/>
    </location>
</feature>
<keyword evidence="1" id="KW-1133">Transmembrane helix</keyword>
<organism evidence="2 3">
    <name type="scientific">Dyella soli</name>
    <dbReference type="NCBI Taxonomy" id="522319"/>
    <lineage>
        <taxon>Bacteria</taxon>
        <taxon>Pseudomonadati</taxon>
        <taxon>Pseudomonadota</taxon>
        <taxon>Gammaproteobacteria</taxon>
        <taxon>Lysobacterales</taxon>
        <taxon>Rhodanobacteraceae</taxon>
        <taxon>Dyella</taxon>
    </lineage>
</organism>
<name>A0A4R0YM27_9GAMM</name>
<dbReference type="Pfam" id="PF06127">
    <property type="entry name" value="Mpo1-like"/>
    <property type="match status" value="1"/>
</dbReference>
<keyword evidence="3" id="KW-1185">Reference proteome</keyword>
<dbReference type="InterPro" id="IPR009305">
    <property type="entry name" value="Mpo1-like"/>
</dbReference>
<evidence type="ECO:0000256" key="1">
    <source>
        <dbReference type="SAM" id="Phobius"/>
    </source>
</evidence>
<feature type="transmembrane region" description="Helical" evidence="1">
    <location>
        <begin position="99"/>
        <end position="121"/>
    </location>
</feature>
<keyword evidence="1" id="KW-0812">Transmembrane</keyword>
<accession>A0A4R0YM27</accession>
<sequence>MSDLQDRLDSYSADHQHPTNRLLHWICVPLILWCAIALMWTIPVPPAIGRPGFWAVGVLVLVFAWYWKHSHRLGGALLIALAALALITELAYRQLGPGSLRLLAAGVFVVAWIGQFVGHAIEGRRPSFLTDLTYLLVGPAWLLDKLLRRVGV</sequence>
<keyword evidence="1" id="KW-0472">Membrane</keyword>
<proteinExistence type="predicted"/>
<dbReference type="RefSeq" id="WP_131412340.1">
    <property type="nucleotide sequence ID" value="NZ_SJTG01000005.1"/>
</dbReference>
<evidence type="ECO:0000313" key="2">
    <source>
        <dbReference type="EMBL" id="TCI07180.1"/>
    </source>
</evidence>